<keyword evidence="8" id="KW-0833">Ubl conjugation pathway</keyword>
<dbReference type="STRING" id="454130.A0A0U5C0U2"/>
<dbReference type="SMART" id="SM00256">
    <property type="entry name" value="FBOX"/>
    <property type="match status" value="1"/>
</dbReference>
<evidence type="ECO:0000256" key="14">
    <source>
        <dbReference type="SAM" id="MobiDB-lite"/>
    </source>
</evidence>
<evidence type="ECO:0000256" key="8">
    <source>
        <dbReference type="ARBA" id="ARBA00022786"/>
    </source>
</evidence>
<evidence type="ECO:0000259" key="15">
    <source>
        <dbReference type="PROSITE" id="PS50181"/>
    </source>
</evidence>
<protein>
    <recommendedName>
        <fullName evidence="5">Probable E3 ubiquitin ligase complex SCF subunit sconB</fullName>
    </recommendedName>
    <alternativeName>
        <fullName evidence="12">Sulfur controller B</fullName>
    </alternativeName>
    <alternativeName>
        <fullName evidence="11">Sulfur metabolite repression control protein B</fullName>
    </alternativeName>
</protein>
<comment type="function">
    <text evidence="1">Component of the SCF(sconB) E3 ubiquitin ligase complex involved in the regulation of sulfur metabolite repression, probably by mediating the inactivation or degradation of the metR transcription factor.</text>
</comment>
<dbReference type="AlphaFoldDB" id="A0A0U5C0U2"/>
<evidence type="ECO:0000256" key="11">
    <source>
        <dbReference type="ARBA" id="ARBA00030034"/>
    </source>
</evidence>
<feature type="compositionally biased region" description="Pro residues" evidence="14">
    <location>
        <begin position="29"/>
        <end position="53"/>
    </location>
</feature>
<feature type="compositionally biased region" description="Polar residues" evidence="14">
    <location>
        <begin position="14"/>
        <end position="26"/>
    </location>
</feature>
<name>A0A0U5C0U2_ASPCI</name>
<dbReference type="Gene3D" id="2.130.10.10">
    <property type="entry name" value="YVTN repeat-like/Quinoprotein amine dehydrogenase"/>
    <property type="match status" value="1"/>
</dbReference>
<organism evidence="16 17">
    <name type="scientific">Aspergillus calidoustus</name>
    <dbReference type="NCBI Taxonomy" id="454130"/>
    <lineage>
        <taxon>Eukaryota</taxon>
        <taxon>Fungi</taxon>
        <taxon>Dikarya</taxon>
        <taxon>Ascomycota</taxon>
        <taxon>Pezizomycotina</taxon>
        <taxon>Eurotiomycetes</taxon>
        <taxon>Eurotiomycetidae</taxon>
        <taxon>Eurotiales</taxon>
        <taxon>Aspergillaceae</taxon>
        <taxon>Aspergillus</taxon>
        <taxon>Aspergillus subgen. Nidulantes</taxon>
    </lineage>
</organism>
<proteinExistence type="inferred from homology"/>
<comment type="similarity">
    <text evidence="3">Belongs to the WD repeat MET30/SCONB/SCON-2 family.</text>
</comment>
<feature type="region of interest" description="Disordered" evidence="14">
    <location>
        <begin position="591"/>
        <end position="631"/>
    </location>
</feature>
<dbReference type="OrthoDB" id="190105at2759"/>
<evidence type="ECO:0000256" key="13">
    <source>
        <dbReference type="PROSITE-ProRule" id="PRU00221"/>
    </source>
</evidence>
<evidence type="ECO:0000256" key="5">
    <source>
        <dbReference type="ARBA" id="ARBA00015819"/>
    </source>
</evidence>
<evidence type="ECO:0000313" key="17">
    <source>
        <dbReference type="Proteomes" id="UP000054771"/>
    </source>
</evidence>
<dbReference type="SUPFAM" id="SSF81383">
    <property type="entry name" value="F-box domain"/>
    <property type="match status" value="1"/>
</dbReference>
<evidence type="ECO:0000256" key="6">
    <source>
        <dbReference type="ARBA" id="ARBA00022574"/>
    </source>
</evidence>
<dbReference type="PROSITE" id="PS50181">
    <property type="entry name" value="FBOX"/>
    <property type="match status" value="1"/>
</dbReference>
<evidence type="ECO:0000256" key="9">
    <source>
        <dbReference type="ARBA" id="ARBA00023015"/>
    </source>
</evidence>
<accession>A0A0U5C0U2</accession>
<dbReference type="OMA" id="AMVPWED"/>
<evidence type="ECO:0000256" key="7">
    <source>
        <dbReference type="ARBA" id="ARBA00022737"/>
    </source>
</evidence>
<keyword evidence="9" id="KW-0805">Transcription regulation</keyword>
<evidence type="ECO:0000313" key="16">
    <source>
        <dbReference type="EMBL" id="CEL00732.1"/>
    </source>
</evidence>
<dbReference type="InterPro" id="IPR001680">
    <property type="entry name" value="WD40_rpt"/>
</dbReference>
<comment type="subunit">
    <text evidence="4">Component of the SCF(sconB) E3 ubiquitin ligase complex.</text>
</comment>
<comment type="pathway">
    <text evidence="2">Protein modification; protein ubiquitination.</text>
</comment>
<reference evidence="17" key="1">
    <citation type="journal article" date="2016" name="Genome Announc.">
        <title>Draft genome sequences of fungus Aspergillus calidoustus.</title>
        <authorList>
            <person name="Horn F."/>
            <person name="Linde J."/>
            <person name="Mattern D.J."/>
            <person name="Walther G."/>
            <person name="Guthke R."/>
            <person name="Scherlach K."/>
            <person name="Martin K."/>
            <person name="Brakhage A.A."/>
            <person name="Petzke L."/>
            <person name="Valiante V."/>
        </authorList>
    </citation>
    <scope>NUCLEOTIDE SEQUENCE [LARGE SCALE GENOMIC DNA]</scope>
    <source>
        <strain evidence="17">SF006504</strain>
    </source>
</reference>
<dbReference type="InterPro" id="IPR019775">
    <property type="entry name" value="WD40_repeat_CS"/>
</dbReference>
<feature type="repeat" description="WD" evidence="13">
    <location>
        <begin position="502"/>
        <end position="541"/>
    </location>
</feature>
<feature type="region of interest" description="Disordered" evidence="14">
    <location>
        <begin position="1"/>
        <end position="62"/>
    </location>
</feature>
<dbReference type="InterPro" id="IPR020472">
    <property type="entry name" value="WD40_PAC1"/>
</dbReference>
<keyword evidence="6 13" id="KW-0853">WD repeat</keyword>
<dbReference type="Pfam" id="PF00400">
    <property type="entry name" value="WD40"/>
    <property type="match status" value="6"/>
</dbReference>
<feature type="repeat" description="WD" evidence="13">
    <location>
        <begin position="462"/>
        <end position="501"/>
    </location>
</feature>
<feature type="domain" description="F-box" evidence="15">
    <location>
        <begin position="114"/>
        <end position="161"/>
    </location>
</feature>
<dbReference type="SUPFAM" id="SSF50978">
    <property type="entry name" value="WD40 repeat-like"/>
    <property type="match status" value="1"/>
</dbReference>
<dbReference type="InterPro" id="IPR015943">
    <property type="entry name" value="WD40/YVTN_repeat-like_dom_sf"/>
</dbReference>
<dbReference type="InterPro" id="IPR036047">
    <property type="entry name" value="F-box-like_dom_sf"/>
</dbReference>
<gene>
    <name evidence="16" type="ORF">ASPCAL00329</name>
</gene>
<evidence type="ECO:0000256" key="1">
    <source>
        <dbReference type="ARBA" id="ARBA00002730"/>
    </source>
</evidence>
<dbReference type="CDD" id="cd00200">
    <property type="entry name" value="WD40"/>
    <property type="match status" value="1"/>
</dbReference>
<evidence type="ECO:0000256" key="10">
    <source>
        <dbReference type="ARBA" id="ARBA00023163"/>
    </source>
</evidence>
<feature type="repeat" description="WD" evidence="13">
    <location>
        <begin position="301"/>
        <end position="340"/>
    </location>
</feature>
<dbReference type="PANTHER" id="PTHR19872:SF9">
    <property type="entry name" value="UBIQUITIN-BINDING SDF UBIQUITIN LIGASE COMPLEX SUBUNIT"/>
    <property type="match status" value="1"/>
</dbReference>
<feature type="repeat" description="WD" evidence="13">
    <location>
        <begin position="382"/>
        <end position="421"/>
    </location>
</feature>
<keyword evidence="7" id="KW-0677">Repeat</keyword>
<evidence type="ECO:0000256" key="4">
    <source>
        <dbReference type="ARBA" id="ARBA00011725"/>
    </source>
</evidence>
<evidence type="ECO:0000256" key="3">
    <source>
        <dbReference type="ARBA" id="ARBA00007968"/>
    </source>
</evidence>
<dbReference type="InterPro" id="IPR036322">
    <property type="entry name" value="WD40_repeat_dom_sf"/>
</dbReference>
<dbReference type="PRINTS" id="PR00320">
    <property type="entry name" value="GPROTEINBRPT"/>
</dbReference>
<dbReference type="Proteomes" id="UP000054771">
    <property type="component" value="Unassembled WGS sequence"/>
</dbReference>
<dbReference type="SMART" id="SM00320">
    <property type="entry name" value="WD40"/>
    <property type="match status" value="8"/>
</dbReference>
<feature type="repeat" description="WD" evidence="13">
    <location>
        <begin position="422"/>
        <end position="461"/>
    </location>
</feature>
<dbReference type="InterPro" id="IPR051075">
    <property type="entry name" value="SCF_subunit_WD-repeat"/>
</dbReference>
<dbReference type="PROSITE" id="PS50294">
    <property type="entry name" value="WD_REPEATS_REGION"/>
    <property type="match status" value="5"/>
</dbReference>
<dbReference type="Pfam" id="PF12937">
    <property type="entry name" value="F-box-like"/>
    <property type="match status" value="1"/>
</dbReference>
<keyword evidence="10" id="KW-0804">Transcription</keyword>
<sequence>MGIRQTPDPPVTSGMGSHSKSITSDKPPTSHPPSLLPSAPASPPTPAPSPTPHQRPTTWRWSGEDEDELLLNARIRFESLSGPKRQQFLEAILSQCNSQQLSFVSSYVTPRLRKDPFTEFPTEISLRVLSFVDDPKTLARASQVSRRWHELLNDDITWKNLCDKHAYAHRQPPDEDQDFIEPIHNHRTHTLAGLQRRFSATAQSRDGFADFSRSLSGDWSSSSTLQAKKRRTRFLSYKYHFKQKYMIESAWIKGGRCAQRHISPDQGVVTSLHLTPKYIVASLDNAKIHVYDTNGENQKTLQGHVMGVWAMVPWDDILVSGGCDREVRVWNMATGECVYLLRGHTSTVRCLKMSDKDTAISGSRDTTLRVWDLKTGTCRSVLVGHQASVRCLAVHGDTVVSGSYDTTARIWSISEGRFIRALSGHFSQIYAIAFDGNRIATGSLDTSVRIWDPNTGQCHAILQGHTSLVGQLQMSGDTLVTGGSDGSVRVWSLNNMGPIHRLAAHDNSVTSLQFDNSRIVSGGSDGRVKVWSLQTGQLLRELSTPSDTVWRVTFEEEKAVIMASRNGRTVMEVWSFSPPQEEFEQDAMAFGVSSSISEPPPVTENDLPRRLLSPTVSQTPDVDQPMVDAPL</sequence>
<dbReference type="PROSITE" id="PS00678">
    <property type="entry name" value="WD_REPEATS_1"/>
    <property type="match status" value="2"/>
</dbReference>
<dbReference type="EMBL" id="CDMC01000001">
    <property type="protein sequence ID" value="CEL00732.1"/>
    <property type="molecule type" value="Genomic_DNA"/>
</dbReference>
<dbReference type="PANTHER" id="PTHR19872">
    <property type="entry name" value="UBIQUITIN LIGASE SPECIFICITY FACTOR/HREP PROTEIN"/>
    <property type="match status" value="1"/>
</dbReference>
<evidence type="ECO:0000256" key="2">
    <source>
        <dbReference type="ARBA" id="ARBA00004906"/>
    </source>
</evidence>
<dbReference type="InterPro" id="IPR001810">
    <property type="entry name" value="F-box_dom"/>
</dbReference>
<dbReference type="Gene3D" id="1.20.1280.50">
    <property type="match status" value="1"/>
</dbReference>
<evidence type="ECO:0000256" key="12">
    <source>
        <dbReference type="ARBA" id="ARBA00032113"/>
    </source>
</evidence>
<keyword evidence="17" id="KW-1185">Reference proteome</keyword>
<dbReference type="PROSITE" id="PS50082">
    <property type="entry name" value="WD_REPEATS_2"/>
    <property type="match status" value="6"/>
</dbReference>
<feature type="repeat" description="WD" evidence="13">
    <location>
        <begin position="341"/>
        <end position="381"/>
    </location>
</feature>